<dbReference type="Pfam" id="PF01947">
    <property type="entry name" value="Rv2949c-like"/>
    <property type="match status" value="2"/>
</dbReference>
<feature type="region of interest" description="Disordered" evidence="1">
    <location>
        <begin position="31"/>
        <end position="56"/>
    </location>
</feature>
<feature type="compositionally biased region" description="Low complexity" evidence="1">
    <location>
        <begin position="196"/>
        <end position="218"/>
    </location>
</feature>
<feature type="non-terminal residue" evidence="2">
    <location>
        <position position="1"/>
    </location>
</feature>
<evidence type="ECO:0000313" key="2">
    <source>
        <dbReference type="EMBL" id="GLI60250.1"/>
    </source>
</evidence>
<sequence length="401" mass="42072">PGLTDNCQGALSHYGMNLRLAYCARNAQTNKSLSSSPKHRGSGDVSTAPNGRAGSALGQVAPFSPTAVTTATATANLQRNAAAGSMEGLVHTWPALQPPITYYASAEDAQCNVAASGLSPLWKLLLLSDGSVTRHLQLLSGSPVSVECLSLRNVGCSLEGLPAGTDLIPGPRVQRQVLLRCQPDLVSQCKTHGTKNNSDNSNSTTTTSSSSSSSSSSSRNMDCVPTGNSEDTSAGSSNSSGCRIETFESSGGGRRNGNAASTDPKAIVDSANDDVSSRSDGSTYPGSGPPLLPLLYASSWWNAETIDEYLRDKSKPIWVSLSQGHVELYREVHALFRGESPQLEGLLGCPGPFWGRQYVFWSGGQPLTLIYEVFSPKLEQYLGPAGAGADRVVADVGSFHS</sequence>
<dbReference type="InterPro" id="IPR002800">
    <property type="entry name" value="Rv2949c-like"/>
</dbReference>
<dbReference type="Proteomes" id="UP001165090">
    <property type="component" value="Unassembled WGS sequence"/>
</dbReference>
<evidence type="ECO:0000256" key="1">
    <source>
        <dbReference type="SAM" id="MobiDB-lite"/>
    </source>
</evidence>
<reference evidence="2 3" key="1">
    <citation type="journal article" date="2023" name="IScience">
        <title>Expanded male sex-determining region conserved during the evolution of homothallism in the green alga Volvox.</title>
        <authorList>
            <person name="Yamamoto K."/>
            <person name="Matsuzaki R."/>
            <person name="Mahakham W."/>
            <person name="Heman W."/>
            <person name="Sekimoto H."/>
            <person name="Kawachi M."/>
            <person name="Minakuchi Y."/>
            <person name="Toyoda A."/>
            <person name="Nozaki H."/>
        </authorList>
    </citation>
    <scope>NUCLEOTIDE SEQUENCE [LARGE SCALE GENOMIC DNA]</scope>
    <source>
        <strain evidence="2 3">NIES-4468</strain>
    </source>
</reference>
<comment type="caution">
    <text evidence="2">The sequence shown here is derived from an EMBL/GenBank/DDBJ whole genome shotgun (WGS) entry which is preliminary data.</text>
</comment>
<protein>
    <submittedName>
        <fullName evidence="2">Uncharacterized protein</fullName>
    </submittedName>
</protein>
<dbReference type="Gene3D" id="3.40.1410.10">
    <property type="entry name" value="Chorismate lyase-like"/>
    <property type="match status" value="2"/>
</dbReference>
<dbReference type="SUPFAM" id="SSF64288">
    <property type="entry name" value="Chorismate lyase-like"/>
    <property type="match status" value="2"/>
</dbReference>
<dbReference type="EMBL" id="BSDZ01000005">
    <property type="protein sequence ID" value="GLI60250.1"/>
    <property type="molecule type" value="Genomic_DNA"/>
</dbReference>
<keyword evidence="3" id="KW-1185">Reference proteome</keyword>
<proteinExistence type="predicted"/>
<accession>A0ABQ5RRQ9</accession>
<feature type="region of interest" description="Disordered" evidence="1">
    <location>
        <begin position="189"/>
        <end position="285"/>
    </location>
</feature>
<organism evidence="2 3">
    <name type="scientific">Volvox africanus</name>
    <dbReference type="NCBI Taxonomy" id="51714"/>
    <lineage>
        <taxon>Eukaryota</taxon>
        <taxon>Viridiplantae</taxon>
        <taxon>Chlorophyta</taxon>
        <taxon>core chlorophytes</taxon>
        <taxon>Chlorophyceae</taxon>
        <taxon>CS clade</taxon>
        <taxon>Chlamydomonadales</taxon>
        <taxon>Volvocaceae</taxon>
        <taxon>Volvox</taxon>
    </lineage>
</organism>
<gene>
    <name evidence="2" type="ORF">VaNZ11_002337</name>
</gene>
<name>A0ABQ5RRQ9_9CHLO</name>
<feature type="compositionally biased region" description="Polar residues" evidence="1">
    <location>
        <begin position="226"/>
        <end position="241"/>
    </location>
</feature>
<evidence type="ECO:0000313" key="3">
    <source>
        <dbReference type="Proteomes" id="UP001165090"/>
    </source>
</evidence>
<dbReference type="InterPro" id="IPR028978">
    <property type="entry name" value="Chorismate_lyase_/UTRA_dom_sf"/>
</dbReference>